<evidence type="ECO:0000259" key="2">
    <source>
        <dbReference type="Pfam" id="PF22600"/>
    </source>
</evidence>
<dbReference type="AlphaFoldDB" id="A0A2A4JZY6"/>
<dbReference type="EMBL" id="NWSH01000306">
    <property type="protein sequence ID" value="PCG77575.1"/>
    <property type="molecule type" value="Genomic_DNA"/>
</dbReference>
<dbReference type="PANTHER" id="PTHR12271:SF66">
    <property type="entry name" value="TERMINAL URIDYLYLTRANSFERASE TAILOR"/>
    <property type="match status" value="1"/>
</dbReference>
<sequence>MYCCQELAVVFALCVGRGVLASQLCLTGDFAAQAQQLMDSQTMTSQHPNVTRLLDDLRATLNKRWQEFDLIIYGSIPIGLGTKLSDVDCFVRIPNYNVTEHRHIVEQSVDLLRRQPNLYSDVHVVDITDNDNNVYFTFYHIPTQRHVDTVFTTTGALDNSNLLSYLFRLDKLYLPLGRLIKYWCAVHELSALETMDKLPNYAWYIMTVFYLQQKRLAPSVYELQRHSESATVLHGWDMSFEPIPYAARNNESLYQLLGGFFQYYSQFHFQNYIISPFAGRPIHRSDFIHYDRIPYEFTAYKNLMANNGSCCQIELNTDFCIQNIFEHVYNVANLISHEEAFTILSHIKWAAEMYEELPSDRFLTTILSPVHQVMESNEVNDTVDGSFNNCIDVSDLV</sequence>
<feature type="chain" id="PRO_5013377118" description="Poly(A) RNA polymerase mitochondrial-like central palm domain-containing protein" evidence="1">
    <location>
        <begin position="22"/>
        <end position="397"/>
    </location>
</feature>
<dbReference type="GO" id="GO:0031123">
    <property type="term" value="P:RNA 3'-end processing"/>
    <property type="evidence" value="ECO:0007669"/>
    <property type="project" value="TreeGrafter"/>
</dbReference>
<dbReference type="GO" id="GO:0050265">
    <property type="term" value="F:RNA uridylyltransferase activity"/>
    <property type="evidence" value="ECO:0007669"/>
    <property type="project" value="TreeGrafter"/>
</dbReference>
<dbReference type="Gene3D" id="3.30.460.10">
    <property type="entry name" value="Beta Polymerase, domain 2"/>
    <property type="match status" value="1"/>
</dbReference>
<dbReference type="STRING" id="7102.A0A2A4JZY6"/>
<dbReference type="Pfam" id="PF22600">
    <property type="entry name" value="MTPAP-like_central"/>
    <property type="match status" value="1"/>
</dbReference>
<accession>A0A2A4JZY6</accession>
<reference evidence="3" key="1">
    <citation type="submission" date="2017-09" db="EMBL/GenBank/DDBJ databases">
        <title>Contemporary evolution of a Lepidopteran species, Heliothis virescens, in response to modern agricultural practices.</title>
        <authorList>
            <person name="Fritz M.L."/>
            <person name="Deyonke A.M."/>
            <person name="Papanicolaou A."/>
            <person name="Micinski S."/>
            <person name="Westbrook J."/>
            <person name="Gould F."/>
        </authorList>
    </citation>
    <scope>NUCLEOTIDE SEQUENCE [LARGE SCALE GENOMIC DNA]</scope>
    <source>
        <strain evidence="3">HvINT-</strain>
        <tissue evidence="3">Whole body</tissue>
    </source>
</reference>
<gene>
    <name evidence="3" type="ORF">B5V51_6929</name>
</gene>
<dbReference type="InterPro" id="IPR054708">
    <property type="entry name" value="MTPAP-like_central"/>
</dbReference>
<protein>
    <recommendedName>
        <fullName evidence="2">Poly(A) RNA polymerase mitochondrial-like central palm domain-containing protein</fullName>
    </recommendedName>
</protein>
<feature type="signal peptide" evidence="1">
    <location>
        <begin position="1"/>
        <end position="21"/>
    </location>
</feature>
<dbReference type="PANTHER" id="PTHR12271">
    <property type="entry name" value="POLY A POLYMERASE CID PAP -RELATED"/>
    <property type="match status" value="1"/>
</dbReference>
<organism evidence="3">
    <name type="scientific">Heliothis virescens</name>
    <name type="common">Tobacco budworm moth</name>
    <dbReference type="NCBI Taxonomy" id="7102"/>
    <lineage>
        <taxon>Eukaryota</taxon>
        <taxon>Metazoa</taxon>
        <taxon>Ecdysozoa</taxon>
        <taxon>Arthropoda</taxon>
        <taxon>Hexapoda</taxon>
        <taxon>Insecta</taxon>
        <taxon>Pterygota</taxon>
        <taxon>Neoptera</taxon>
        <taxon>Endopterygota</taxon>
        <taxon>Lepidoptera</taxon>
        <taxon>Glossata</taxon>
        <taxon>Ditrysia</taxon>
        <taxon>Noctuoidea</taxon>
        <taxon>Noctuidae</taxon>
        <taxon>Heliothinae</taxon>
        <taxon>Heliothis</taxon>
    </lineage>
</organism>
<evidence type="ECO:0000256" key="1">
    <source>
        <dbReference type="SAM" id="SignalP"/>
    </source>
</evidence>
<dbReference type="Gene3D" id="1.10.1410.10">
    <property type="match status" value="1"/>
</dbReference>
<dbReference type="SUPFAM" id="SSF81301">
    <property type="entry name" value="Nucleotidyltransferase"/>
    <property type="match status" value="1"/>
</dbReference>
<comment type="caution">
    <text evidence="3">The sequence shown here is derived from an EMBL/GenBank/DDBJ whole genome shotgun (WGS) entry which is preliminary data.</text>
</comment>
<feature type="domain" description="Poly(A) RNA polymerase mitochondrial-like central palm" evidence="2">
    <location>
        <begin position="37"/>
        <end position="165"/>
    </location>
</feature>
<proteinExistence type="predicted"/>
<dbReference type="SUPFAM" id="SSF81631">
    <property type="entry name" value="PAP/OAS1 substrate-binding domain"/>
    <property type="match status" value="1"/>
</dbReference>
<keyword evidence="1" id="KW-0732">Signal</keyword>
<evidence type="ECO:0000313" key="3">
    <source>
        <dbReference type="EMBL" id="PCG77575.1"/>
    </source>
</evidence>
<dbReference type="InterPro" id="IPR043519">
    <property type="entry name" value="NT_sf"/>
</dbReference>
<name>A0A2A4JZY6_HELVI</name>